<dbReference type="Proteomes" id="UP000472265">
    <property type="component" value="Chromosome 14"/>
</dbReference>
<evidence type="ECO:0000259" key="8">
    <source>
        <dbReference type="PROSITE" id="PS50954"/>
    </source>
</evidence>
<dbReference type="Gene3D" id="1.10.720.40">
    <property type="match status" value="2"/>
</dbReference>
<dbReference type="PROSITE" id="PS50955">
    <property type="entry name" value="LEM_LIKE"/>
    <property type="match status" value="1"/>
</dbReference>
<feature type="region of interest" description="Disordered" evidence="6">
    <location>
        <begin position="63"/>
        <end position="90"/>
    </location>
</feature>
<comment type="similarity">
    <text evidence="1">Belongs to the LEM family.</text>
</comment>
<dbReference type="InterPro" id="IPR051656">
    <property type="entry name" value="LEM_domain"/>
</dbReference>
<dbReference type="PANTHER" id="PTHR12019:SF21">
    <property type="entry name" value="THYMOPOIETIN A"/>
    <property type="match status" value="1"/>
</dbReference>
<evidence type="ECO:0000256" key="2">
    <source>
        <dbReference type="ARBA" id="ARBA00022481"/>
    </source>
</evidence>
<protein>
    <submittedName>
        <fullName evidence="10">Thymopoietin a</fullName>
    </submittedName>
</protein>
<evidence type="ECO:0000256" key="3">
    <source>
        <dbReference type="ARBA" id="ARBA00022553"/>
    </source>
</evidence>
<evidence type="ECO:0000256" key="7">
    <source>
        <dbReference type="SAM" id="Phobius"/>
    </source>
</evidence>
<dbReference type="SMART" id="SM01261">
    <property type="entry name" value="Thymopoietin"/>
    <property type="match status" value="1"/>
</dbReference>
<evidence type="ECO:0000256" key="5">
    <source>
        <dbReference type="ARBA" id="ARBA00023125"/>
    </source>
</evidence>
<keyword evidence="7" id="KW-0472">Membrane</keyword>
<feature type="compositionally biased region" description="Acidic residues" evidence="6">
    <location>
        <begin position="168"/>
        <end position="182"/>
    </location>
</feature>
<name>A0A671V9N7_SPAAU</name>
<dbReference type="SUPFAM" id="SSF63451">
    <property type="entry name" value="LEM domain"/>
    <property type="match status" value="2"/>
</dbReference>
<feature type="region of interest" description="Disordered" evidence="6">
    <location>
        <begin position="158"/>
        <end position="256"/>
    </location>
</feature>
<dbReference type="CDD" id="cd12935">
    <property type="entry name" value="LEM_like"/>
    <property type="match status" value="1"/>
</dbReference>
<keyword evidence="3" id="KW-0597">Phosphoprotein</keyword>
<dbReference type="AlphaFoldDB" id="A0A671V9N7"/>
<feature type="region of interest" description="Disordered" evidence="6">
    <location>
        <begin position="331"/>
        <end position="360"/>
    </location>
</feature>
<dbReference type="PROSITE" id="PS50954">
    <property type="entry name" value="LEM"/>
    <property type="match status" value="1"/>
</dbReference>
<reference evidence="10" key="3">
    <citation type="submission" date="2025-09" db="UniProtKB">
        <authorList>
            <consortium name="Ensembl"/>
        </authorList>
    </citation>
    <scope>IDENTIFICATION</scope>
</reference>
<accession>A0A671V9N7</accession>
<keyword evidence="4" id="KW-0007">Acetylation</keyword>
<dbReference type="GO" id="GO:0003677">
    <property type="term" value="F:DNA binding"/>
    <property type="evidence" value="ECO:0007669"/>
    <property type="project" value="UniProtKB-KW"/>
</dbReference>
<dbReference type="InterPro" id="IPR013146">
    <property type="entry name" value="LEM-like_dom"/>
</dbReference>
<evidence type="ECO:0000256" key="6">
    <source>
        <dbReference type="SAM" id="MobiDB-lite"/>
    </source>
</evidence>
<gene>
    <name evidence="10" type="primary">tmpoa</name>
</gene>
<keyword evidence="7" id="KW-0812">Transmembrane</keyword>
<feature type="domain" description="LEM-like" evidence="9">
    <location>
        <begin position="5"/>
        <end position="48"/>
    </location>
</feature>
<dbReference type="GO" id="GO:0005635">
    <property type="term" value="C:nuclear envelope"/>
    <property type="evidence" value="ECO:0007669"/>
    <property type="project" value="UniProtKB-ARBA"/>
</dbReference>
<dbReference type="Pfam" id="PF08198">
    <property type="entry name" value="Thymopoietin"/>
    <property type="match status" value="1"/>
</dbReference>
<keyword evidence="11" id="KW-1185">Reference proteome</keyword>
<sequence length="456" mass="49599">MPEYLDDPSVLTKDKLKSELLAHNVELPSGNPTKDVYVQLYLKNLTAQNNQHVTATTLDAFSSDEELPPPVVSSRSRSSGRKATRKTDKVRPDELDVTVLTDQGLKDELLKHGVDAGPIVASTRKLYEKKLQKLLDDGPVQPPLPELVLTEIEVNHNGNSESDLYSDKEDELTVEPEPEPVAEPEPAPVVERPLGSRGKVPVTTRTRSSQHTKIVPEDLRPALTEQGQSNRRVHHRLDSPVRSEPPSASSRPAQLHGEELGLRLTKPSEDLSYKPVALLNTTLLEVEKIAASEQAPKVEEKDVLKELFSNDINSPTGITATCRRPIRGAADRPVKSSDLWNNENSLFSPKTTKTTSSASSYTESRIINRVNSLPSSTSFSSSTATSSFSSPSSRPLAAAPPAGQTKAAARSMSLWIKLFLLAIVAAFLFLVYQAMETNTINPFGDSDTGVASGSTA</sequence>
<feature type="domain" description="LEM" evidence="8">
    <location>
        <begin position="94"/>
        <end position="138"/>
    </location>
</feature>
<organism evidence="10 11">
    <name type="scientific">Sparus aurata</name>
    <name type="common">Gilthead sea bream</name>
    <dbReference type="NCBI Taxonomy" id="8175"/>
    <lineage>
        <taxon>Eukaryota</taxon>
        <taxon>Metazoa</taxon>
        <taxon>Chordata</taxon>
        <taxon>Craniata</taxon>
        <taxon>Vertebrata</taxon>
        <taxon>Euteleostomi</taxon>
        <taxon>Actinopterygii</taxon>
        <taxon>Neopterygii</taxon>
        <taxon>Teleostei</taxon>
        <taxon>Neoteleostei</taxon>
        <taxon>Acanthomorphata</taxon>
        <taxon>Eupercaria</taxon>
        <taxon>Spariformes</taxon>
        <taxon>Sparidae</taxon>
        <taxon>Sparus</taxon>
    </lineage>
</organism>
<keyword evidence="7" id="KW-1133">Transmembrane helix</keyword>
<proteinExistence type="inferred from homology"/>
<evidence type="ECO:0000259" key="9">
    <source>
        <dbReference type="PROSITE" id="PS50955"/>
    </source>
</evidence>
<keyword evidence="5" id="KW-0238">DNA-binding</keyword>
<reference evidence="10" key="1">
    <citation type="submission" date="2021-04" db="EMBL/GenBank/DDBJ databases">
        <authorList>
            <consortium name="Wellcome Sanger Institute Data Sharing"/>
        </authorList>
    </citation>
    <scope>NUCLEOTIDE SEQUENCE [LARGE SCALE GENOMIC DNA]</scope>
</reference>
<feature type="region of interest" description="Disordered" evidence="6">
    <location>
        <begin position="374"/>
        <end position="400"/>
    </location>
</feature>
<dbReference type="InterPro" id="IPR011015">
    <property type="entry name" value="LEM/LEM-like_dom_sf"/>
</dbReference>
<evidence type="ECO:0000313" key="10">
    <source>
        <dbReference type="Ensembl" id="ENSSAUP00010021596.1"/>
    </source>
</evidence>
<dbReference type="Pfam" id="PF03020">
    <property type="entry name" value="LEM"/>
    <property type="match status" value="1"/>
</dbReference>
<evidence type="ECO:0000256" key="1">
    <source>
        <dbReference type="ARBA" id="ARBA00007744"/>
    </source>
</evidence>
<dbReference type="CDD" id="cd12940">
    <property type="entry name" value="LEM_LAP2_LEMD1"/>
    <property type="match status" value="1"/>
</dbReference>
<dbReference type="Ensembl" id="ENSSAUT00010022814.1">
    <property type="protein sequence ID" value="ENSSAUP00010021596.1"/>
    <property type="gene ID" value="ENSSAUG00010009547.1"/>
</dbReference>
<evidence type="ECO:0000313" key="11">
    <source>
        <dbReference type="Proteomes" id="UP000472265"/>
    </source>
</evidence>
<reference evidence="10" key="2">
    <citation type="submission" date="2025-08" db="UniProtKB">
        <authorList>
            <consortium name="Ensembl"/>
        </authorList>
    </citation>
    <scope>IDENTIFICATION</scope>
</reference>
<feature type="compositionally biased region" description="Low complexity" evidence="6">
    <location>
        <begin position="242"/>
        <end position="253"/>
    </location>
</feature>
<dbReference type="FunFam" id="1.10.720.40:FF:000001">
    <property type="entry name" value="LEM domain containing 2, isoform CRA_a"/>
    <property type="match status" value="2"/>
</dbReference>
<feature type="transmembrane region" description="Helical" evidence="7">
    <location>
        <begin position="414"/>
        <end position="432"/>
    </location>
</feature>
<dbReference type="SMART" id="SM00540">
    <property type="entry name" value="LEM"/>
    <property type="match status" value="2"/>
</dbReference>
<keyword evidence="2" id="KW-0488">Methylation</keyword>
<dbReference type="InterPro" id="IPR003887">
    <property type="entry name" value="LEM_dom"/>
</dbReference>
<feature type="compositionally biased region" description="Low complexity" evidence="6">
    <location>
        <begin position="345"/>
        <end position="360"/>
    </location>
</feature>
<dbReference type="PANTHER" id="PTHR12019">
    <property type="entry name" value="LAMINA-ASSOCIATED POLYPEPTIDE THYMOPOIETIN"/>
    <property type="match status" value="1"/>
</dbReference>
<feature type="compositionally biased region" description="Polar residues" evidence="6">
    <location>
        <begin position="203"/>
        <end position="212"/>
    </location>
</feature>
<evidence type="ECO:0000256" key="4">
    <source>
        <dbReference type="ARBA" id="ARBA00022990"/>
    </source>
</evidence>
<dbReference type="GeneTree" id="ENSGT00940000154098"/>